<gene>
    <name evidence="4" type="primary">EEF1G_1</name>
    <name evidence="4" type="ORF">LPJ53_000210</name>
</gene>
<sequence length="212" mass="23499">MAPIGTLIGPTVNTRNYKVRIVAKYLGVNIETTPQFELGVDNKTPEYMAKYPAGMAPAFETADGFSLTQSAAIAYYIASKNASNTDFLGQTSEETGEILQFILLSETDYAPAMTGTIYPLLGFMPLIKPARQQAEQQLVRFLGVLNALLVGRTFLVGERLTIADVFVACNLLLVYRTYLEEADRKQYRNLTRYFKTMVAQPAFKAVIGDVEL</sequence>
<dbReference type="AlphaFoldDB" id="A0A9W7Y2J6"/>
<accession>A0A9W7Y2J6</accession>
<evidence type="ECO:0000313" key="5">
    <source>
        <dbReference type="Proteomes" id="UP001149813"/>
    </source>
</evidence>
<dbReference type="EMBL" id="JANBOJ010000002">
    <property type="protein sequence ID" value="KAJ1725731.1"/>
    <property type="molecule type" value="Genomic_DNA"/>
</dbReference>
<dbReference type="CDD" id="cd03044">
    <property type="entry name" value="GST_N_EF1Bgamma"/>
    <property type="match status" value="1"/>
</dbReference>
<keyword evidence="4" id="KW-0648">Protein biosynthesis</keyword>
<feature type="domain" description="GST N-terminal" evidence="2">
    <location>
        <begin position="3"/>
        <end position="85"/>
    </location>
</feature>
<dbReference type="InterPro" id="IPR036249">
    <property type="entry name" value="Thioredoxin-like_sf"/>
</dbReference>
<dbReference type="InterPro" id="IPR036282">
    <property type="entry name" value="Glutathione-S-Trfase_C_sf"/>
</dbReference>
<dbReference type="InterPro" id="IPR050802">
    <property type="entry name" value="EF-GSTs"/>
</dbReference>
<evidence type="ECO:0000313" key="4">
    <source>
        <dbReference type="EMBL" id="KAJ1725731.1"/>
    </source>
</evidence>
<dbReference type="OrthoDB" id="249703at2759"/>
<dbReference type="PROSITE" id="PS50405">
    <property type="entry name" value="GST_CTER"/>
    <property type="match status" value="1"/>
</dbReference>
<dbReference type="InterPro" id="IPR010987">
    <property type="entry name" value="Glutathione-S-Trfase_C-like"/>
</dbReference>
<dbReference type="SFLD" id="SFLDG00358">
    <property type="entry name" value="Main_(cytGST)"/>
    <property type="match status" value="1"/>
</dbReference>
<name>A0A9W7Y2J6_9FUNG</name>
<dbReference type="Gene3D" id="3.40.30.10">
    <property type="entry name" value="Glutaredoxin"/>
    <property type="match status" value="1"/>
</dbReference>
<dbReference type="PANTHER" id="PTHR43986">
    <property type="entry name" value="ELONGATION FACTOR 1-GAMMA"/>
    <property type="match status" value="1"/>
</dbReference>
<dbReference type="Gene3D" id="1.20.1050.10">
    <property type="match status" value="1"/>
</dbReference>
<comment type="caution">
    <text evidence="4">The sequence shown here is derived from an EMBL/GenBank/DDBJ whole genome shotgun (WGS) entry which is preliminary data.</text>
</comment>
<dbReference type="SUPFAM" id="SSF47616">
    <property type="entry name" value="GST C-terminal domain-like"/>
    <property type="match status" value="1"/>
</dbReference>
<dbReference type="InterPro" id="IPR004046">
    <property type="entry name" value="GST_C"/>
</dbReference>
<dbReference type="FunFam" id="1.20.1050.10:FF:000006">
    <property type="entry name" value="Elongation factor 1 gamma"/>
    <property type="match status" value="1"/>
</dbReference>
<dbReference type="SUPFAM" id="SSF52833">
    <property type="entry name" value="Thioredoxin-like"/>
    <property type="match status" value="1"/>
</dbReference>
<dbReference type="GO" id="GO:0003746">
    <property type="term" value="F:translation elongation factor activity"/>
    <property type="evidence" value="ECO:0007669"/>
    <property type="project" value="UniProtKB-KW"/>
</dbReference>
<dbReference type="Proteomes" id="UP001149813">
    <property type="component" value="Unassembled WGS sequence"/>
</dbReference>
<dbReference type="SFLD" id="SFLDS00019">
    <property type="entry name" value="Glutathione_Transferase_(cytos"/>
    <property type="match status" value="1"/>
</dbReference>
<dbReference type="GO" id="GO:0005737">
    <property type="term" value="C:cytoplasm"/>
    <property type="evidence" value="ECO:0007669"/>
    <property type="project" value="TreeGrafter"/>
</dbReference>
<dbReference type="Pfam" id="PF02798">
    <property type="entry name" value="GST_N"/>
    <property type="match status" value="1"/>
</dbReference>
<feature type="domain" description="GST C-terminal" evidence="3">
    <location>
        <begin position="91"/>
        <end position="212"/>
    </location>
</feature>
<proteinExistence type="inferred from homology"/>
<organism evidence="4 5">
    <name type="scientific">Coemansia erecta</name>
    <dbReference type="NCBI Taxonomy" id="147472"/>
    <lineage>
        <taxon>Eukaryota</taxon>
        <taxon>Fungi</taxon>
        <taxon>Fungi incertae sedis</taxon>
        <taxon>Zoopagomycota</taxon>
        <taxon>Kickxellomycotina</taxon>
        <taxon>Kickxellomycetes</taxon>
        <taxon>Kickxellales</taxon>
        <taxon>Kickxellaceae</taxon>
        <taxon>Coemansia</taxon>
    </lineage>
</organism>
<evidence type="ECO:0000259" key="2">
    <source>
        <dbReference type="PROSITE" id="PS50404"/>
    </source>
</evidence>
<evidence type="ECO:0000259" key="3">
    <source>
        <dbReference type="PROSITE" id="PS50405"/>
    </source>
</evidence>
<keyword evidence="4" id="KW-0251">Elongation factor</keyword>
<dbReference type="GO" id="GO:0005634">
    <property type="term" value="C:nucleus"/>
    <property type="evidence" value="ECO:0007669"/>
    <property type="project" value="TreeGrafter"/>
</dbReference>
<dbReference type="FunFam" id="3.40.30.10:FF:000142">
    <property type="entry name" value="Elongation factor 1 gamma"/>
    <property type="match status" value="1"/>
</dbReference>
<keyword evidence="5" id="KW-1185">Reference proteome</keyword>
<dbReference type="PANTHER" id="PTHR43986:SF1">
    <property type="entry name" value="ELONGATION FACTOR 1-GAMMA"/>
    <property type="match status" value="1"/>
</dbReference>
<dbReference type="PROSITE" id="PS50404">
    <property type="entry name" value="GST_NTER"/>
    <property type="match status" value="1"/>
</dbReference>
<dbReference type="InterPro" id="IPR040079">
    <property type="entry name" value="Glutathione_S-Trfase"/>
</dbReference>
<reference evidence="4" key="1">
    <citation type="submission" date="2022-07" db="EMBL/GenBank/DDBJ databases">
        <title>Phylogenomic reconstructions and comparative analyses of Kickxellomycotina fungi.</title>
        <authorList>
            <person name="Reynolds N.K."/>
            <person name="Stajich J.E."/>
            <person name="Barry K."/>
            <person name="Grigoriev I.V."/>
            <person name="Crous P."/>
            <person name="Smith M.E."/>
        </authorList>
    </citation>
    <scope>NUCLEOTIDE SEQUENCE</scope>
    <source>
        <strain evidence="4">NBRC 32514</strain>
    </source>
</reference>
<dbReference type="InterPro" id="IPR004045">
    <property type="entry name" value="Glutathione_S-Trfase_N"/>
</dbReference>
<feature type="non-terminal residue" evidence="4">
    <location>
        <position position="212"/>
    </location>
</feature>
<evidence type="ECO:0000256" key="1">
    <source>
        <dbReference type="RuleBase" id="RU003494"/>
    </source>
</evidence>
<dbReference type="CDD" id="cd03181">
    <property type="entry name" value="GST_C_EF1Bgamma_like"/>
    <property type="match status" value="1"/>
</dbReference>
<protein>
    <submittedName>
        <fullName evidence="4">Elongation factor 1-gamma</fullName>
    </submittedName>
</protein>
<comment type="similarity">
    <text evidence="1">Belongs to the GST superfamily.</text>
</comment>
<dbReference type="Pfam" id="PF00043">
    <property type="entry name" value="GST_C"/>
    <property type="match status" value="1"/>
</dbReference>